<dbReference type="PRINTS" id="PR00237">
    <property type="entry name" value="GPCRRHODOPSN"/>
</dbReference>
<feature type="transmembrane region" description="Helical" evidence="11">
    <location>
        <begin position="149"/>
        <end position="169"/>
    </location>
</feature>
<accession>A0A3M6UMK0</accession>
<sequence length="321" mass="35659">MAKKSSDACPHLTFSAWQPRYLQETVYNNLVAVICVNITSAVICIVLNALVVLVVVTKQQLRTVYNILLACLAVTDVLVGLLLQPLTVAAEIKHIFGLGPFCMFDTVLGVIGIGLCLASVGHLMLISVERYISIKFPLRYDDIVTEKRLLTGVVTVWLVSAVGIIAMILLASINTESDLYSILLVANDLMFIVIIVVYIVIIVFIHTAVFLEAKKHKRRLQTEQLPDEEAKRLKKNHKAAKTLTIILTALFFSYLPVTVLFGSATFLDGLVEPHMLIHTPSHQELPEPEHTEPPSLPVQEKPPRSSEHQRVTPVVRMKPLC</sequence>
<feature type="domain" description="G-protein coupled receptors family 1 profile" evidence="12">
    <location>
        <begin position="47"/>
        <end position="260"/>
    </location>
</feature>
<evidence type="ECO:0000313" key="13">
    <source>
        <dbReference type="EMBL" id="RMX54588.1"/>
    </source>
</evidence>
<gene>
    <name evidence="13" type="ORF">pdam_00022220</name>
</gene>
<proteinExistence type="inferred from homology"/>
<evidence type="ECO:0000256" key="4">
    <source>
        <dbReference type="ARBA" id="ARBA00022989"/>
    </source>
</evidence>
<feature type="transmembrane region" description="Helical" evidence="11">
    <location>
        <begin position="106"/>
        <end position="128"/>
    </location>
</feature>
<organism evidence="13 14">
    <name type="scientific">Pocillopora damicornis</name>
    <name type="common">Cauliflower coral</name>
    <name type="synonym">Millepora damicornis</name>
    <dbReference type="NCBI Taxonomy" id="46731"/>
    <lineage>
        <taxon>Eukaryota</taxon>
        <taxon>Metazoa</taxon>
        <taxon>Cnidaria</taxon>
        <taxon>Anthozoa</taxon>
        <taxon>Hexacorallia</taxon>
        <taxon>Scleractinia</taxon>
        <taxon>Astrocoeniina</taxon>
        <taxon>Pocilloporidae</taxon>
        <taxon>Pocillopora</taxon>
    </lineage>
</organism>
<dbReference type="SMART" id="SM01381">
    <property type="entry name" value="7TM_GPCR_Srsx"/>
    <property type="match status" value="1"/>
</dbReference>
<evidence type="ECO:0000256" key="11">
    <source>
        <dbReference type="SAM" id="Phobius"/>
    </source>
</evidence>
<reference evidence="13 14" key="1">
    <citation type="journal article" date="2018" name="Sci. Rep.">
        <title>Comparative analysis of the Pocillopora damicornis genome highlights role of immune system in coral evolution.</title>
        <authorList>
            <person name="Cunning R."/>
            <person name="Bay R.A."/>
            <person name="Gillette P."/>
            <person name="Baker A.C."/>
            <person name="Traylor-Knowles N."/>
        </authorList>
    </citation>
    <scope>NUCLEOTIDE SEQUENCE [LARGE SCALE GENOMIC DNA]</scope>
    <source>
        <strain evidence="13">RSMAS</strain>
        <tissue evidence="13">Whole animal</tissue>
    </source>
</reference>
<evidence type="ECO:0000256" key="9">
    <source>
        <dbReference type="RuleBase" id="RU000688"/>
    </source>
</evidence>
<comment type="subcellular location">
    <subcellularLocation>
        <location evidence="1">Cell membrane</location>
        <topology evidence="1">Multi-pass membrane protein</topology>
    </subcellularLocation>
</comment>
<evidence type="ECO:0000256" key="2">
    <source>
        <dbReference type="ARBA" id="ARBA00022475"/>
    </source>
</evidence>
<dbReference type="EMBL" id="RCHS01001237">
    <property type="protein sequence ID" value="RMX54588.1"/>
    <property type="molecule type" value="Genomic_DNA"/>
</dbReference>
<comment type="similarity">
    <text evidence="9">Belongs to the G-protein coupled receptor 1 family.</text>
</comment>
<keyword evidence="8 9" id="KW-0807">Transducer</keyword>
<feature type="transmembrane region" description="Helical" evidence="11">
    <location>
        <begin position="63"/>
        <end position="86"/>
    </location>
</feature>
<feature type="compositionally biased region" description="Basic and acidic residues" evidence="10">
    <location>
        <begin position="301"/>
        <end position="310"/>
    </location>
</feature>
<evidence type="ECO:0000256" key="6">
    <source>
        <dbReference type="ARBA" id="ARBA00023136"/>
    </source>
</evidence>
<evidence type="ECO:0000256" key="1">
    <source>
        <dbReference type="ARBA" id="ARBA00004651"/>
    </source>
</evidence>
<keyword evidence="6 11" id="KW-0472">Membrane</keyword>
<comment type="caution">
    <text evidence="13">The sequence shown here is derived from an EMBL/GenBank/DDBJ whole genome shotgun (WGS) entry which is preliminary data.</text>
</comment>
<dbReference type="Proteomes" id="UP000275408">
    <property type="component" value="Unassembled WGS sequence"/>
</dbReference>
<feature type="region of interest" description="Disordered" evidence="10">
    <location>
        <begin position="283"/>
        <end position="321"/>
    </location>
</feature>
<feature type="transmembrane region" description="Helical" evidence="11">
    <location>
        <begin position="189"/>
        <end position="211"/>
    </location>
</feature>
<keyword evidence="2" id="KW-1003">Cell membrane</keyword>
<dbReference type="Gene3D" id="1.20.1070.10">
    <property type="entry name" value="Rhodopsin 7-helix transmembrane proteins"/>
    <property type="match status" value="1"/>
</dbReference>
<evidence type="ECO:0000256" key="5">
    <source>
        <dbReference type="ARBA" id="ARBA00023040"/>
    </source>
</evidence>
<evidence type="ECO:0000256" key="7">
    <source>
        <dbReference type="ARBA" id="ARBA00023170"/>
    </source>
</evidence>
<dbReference type="PROSITE" id="PS00237">
    <property type="entry name" value="G_PROTEIN_RECEP_F1_1"/>
    <property type="match status" value="1"/>
</dbReference>
<evidence type="ECO:0000256" key="10">
    <source>
        <dbReference type="SAM" id="MobiDB-lite"/>
    </source>
</evidence>
<dbReference type="InterPro" id="IPR000276">
    <property type="entry name" value="GPCR_Rhodpsn"/>
</dbReference>
<keyword evidence="3 9" id="KW-0812">Transmembrane</keyword>
<dbReference type="PANTHER" id="PTHR24249">
    <property type="entry name" value="HISTAMINE RECEPTOR-RELATED G-PROTEIN COUPLED RECEPTOR"/>
    <property type="match status" value="1"/>
</dbReference>
<dbReference type="Pfam" id="PF00001">
    <property type="entry name" value="7tm_1"/>
    <property type="match status" value="1"/>
</dbReference>
<dbReference type="STRING" id="46731.A0A3M6UMK0"/>
<evidence type="ECO:0000313" key="14">
    <source>
        <dbReference type="Proteomes" id="UP000275408"/>
    </source>
</evidence>
<dbReference type="InterPro" id="IPR017452">
    <property type="entry name" value="GPCR_Rhodpsn_7TM"/>
</dbReference>
<feature type="transmembrane region" description="Helical" evidence="11">
    <location>
        <begin position="242"/>
        <end position="267"/>
    </location>
</feature>
<dbReference type="GO" id="GO:0004930">
    <property type="term" value="F:G protein-coupled receptor activity"/>
    <property type="evidence" value="ECO:0007669"/>
    <property type="project" value="UniProtKB-KW"/>
</dbReference>
<keyword evidence="7 9" id="KW-0675">Receptor</keyword>
<dbReference type="PROSITE" id="PS50262">
    <property type="entry name" value="G_PROTEIN_RECEP_F1_2"/>
    <property type="match status" value="1"/>
</dbReference>
<dbReference type="CDD" id="cd00637">
    <property type="entry name" value="7tm_classA_rhodopsin-like"/>
    <property type="match status" value="1"/>
</dbReference>
<feature type="transmembrane region" description="Helical" evidence="11">
    <location>
        <begin position="30"/>
        <end position="56"/>
    </location>
</feature>
<evidence type="ECO:0000256" key="3">
    <source>
        <dbReference type="ARBA" id="ARBA00022692"/>
    </source>
</evidence>
<dbReference type="SUPFAM" id="SSF81321">
    <property type="entry name" value="Family A G protein-coupled receptor-like"/>
    <property type="match status" value="1"/>
</dbReference>
<keyword evidence="4 11" id="KW-1133">Transmembrane helix</keyword>
<dbReference type="GO" id="GO:0005886">
    <property type="term" value="C:plasma membrane"/>
    <property type="evidence" value="ECO:0007669"/>
    <property type="project" value="UniProtKB-SubCell"/>
</dbReference>
<name>A0A3M6UMK0_POCDA</name>
<evidence type="ECO:0000256" key="8">
    <source>
        <dbReference type="ARBA" id="ARBA00023224"/>
    </source>
</evidence>
<keyword evidence="14" id="KW-1185">Reference proteome</keyword>
<protein>
    <recommendedName>
        <fullName evidence="12">G-protein coupled receptors family 1 profile domain-containing protein</fullName>
    </recommendedName>
</protein>
<dbReference type="OrthoDB" id="5970747at2759"/>
<dbReference type="AlphaFoldDB" id="A0A3M6UMK0"/>
<evidence type="ECO:0000259" key="12">
    <source>
        <dbReference type="PROSITE" id="PS50262"/>
    </source>
</evidence>
<keyword evidence="5 9" id="KW-0297">G-protein coupled receptor</keyword>
<dbReference type="InterPro" id="IPR050569">
    <property type="entry name" value="TAAR"/>
</dbReference>